<keyword evidence="10" id="KW-0472">Membrane</keyword>
<dbReference type="Proteomes" id="UP000434276">
    <property type="component" value="Unassembled WGS sequence"/>
</dbReference>
<reference evidence="13 14" key="1">
    <citation type="submission" date="2019-12" db="EMBL/GenBank/DDBJ databases">
        <authorList>
            <person name="Jiao W.-B."/>
            <person name="Schneeberger K."/>
        </authorList>
    </citation>
    <scope>NUCLEOTIDE SEQUENCE [LARGE SCALE GENOMIC DNA]</scope>
    <source>
        <strain evidence="14">cv. C24</strain>
    </source>
</reference>
<keyword evidence="10" id="KW-1133">Transmembrane helix</keyword>
<evidence type="ECO:0000256" key="6">
    <source>
        <dbReference type="ARBA" id="ARBA00022525"/>
    </source>
</evidence>
<dbReference type="InterPro" id="IPR031330">
    <property type="entry name" value="Gly_Hdrlase_35_cat"/>
</dbReference>
<dbReference type="SUPFAM" id="SSF51445">
    <property type="entry name" value="(Trans)glycosidases"/>
    <property type="match status" value="1"/>
</dbReference>
<evidence type="ECO:0000256" key="10">
    <source>
        <dbReference type="SAM" id="Phobius"/>
    </source>
</evidence>
<dbReference type="FunFam" id="2.60.120.260:FF:000142">
    <property type="entry name" value="Beta-galactosidase"/>
    <property type="match status" value="1"/>
</dbReference>
<evidence type="ECO:0000259" key="12">
    <source>
        <dbReference type="Pfam" id="PF21467"/>
    </source>
</evidence>
<dbReference type="PRINTS" id="PR00742">
    <property type="entry name" value="GLHYDRLASE35"/>
</dbReference>
<evidence type="ECO:0000256" key="8">
    <source>
        <dbReference type="ARBA" id="ARBA00022801"/>
    </source>
</evidence>
<protein>
    <recommendedName>
        <fullName evidence="4">beta-galactosidase</fullName>
        <ecNumber evidence="4">3.2.1.23</ecNumber>
    </recommendedName>
</protein>
<evidence type="ECO:0000259" key="11">
    <source>
        <dbReference type="Pfam" id="PF01301"/>
    </source>
</evidence>
<dbReference type="AlphaFoldDB" id="A0A5S9WX05"/>
<evidence type="ECO:0000256" key="2">
    <source>
        <dbReference type="ARBA" id="ARBA00004271"/>
    </source>
</evidence>
<dbReference type="GO" id="GO:0004565">
    <property type="term" value="F:beta-galactosidase activity"/>
    <property type="evidence" value="ECO:0007669"/>
    <property type="project" value="UniProtKB-EC"/>
</dbReference>
<keyword evidence="9" id="KW-0326">Glycosidase</keyword>
<dbReference type="ExpressionAtlas" id="A0A5S9WX05">
    <property type="expression patterns" value="differential"/>
</dbReference>
<dbReference type="Gene3D" id="2.60.120.260">
    <property type="entry name" value="Galactose-binding domain-like"/>
    <property type="match status" value="1"/>
</dbReference>
<dbReference type="InterPro" id="IPR048913">
    <property type="entry name" value="BetaGal_gal-bd"/>
</dbReference>
<comment type="similarity">
    <text evidence="3">Belongs to the glycosyl hydrolase 35 family.</text>
</comment>
<dbReference type="PANTHER" id="PTHR23421">
    <property type="entry name" value="BETA-GALACTOSIDASE RELATED"/>
    <property type="match status" value="1"/>
</dbReference>
<dbReference type="Gene3D" id="3.20.20.80">
    <property type="entry name" value="Glycosidases"/>
    <property type="match status" value="1"/>
</dbReference>
<feature type="domain" description="Glycoside hydrolase 35 catalytic" evidence="11">
    <location>
        <begin position="3"/>
        <end position="117"/>
    </location>
</feature>
<dbReference type="GO" id="GO:0048046">
    <property type="term" value="C:apoplast"/>
    <property type="evidence" value="ECO:0007669"/>
    <property type="project" value="UniProtKB-SubCell"/>
</dbReference>
<dbReference type="Pfam" id="PF01301">
    <property type="entry name" value="Glyco_hydro_35"/>
    <property type="match status" value="1"/>
</dbReference>
<name>A0A5S9WX05_ARATH</name>
<dbReference type="GO" id="GO:0005975">
    <property type="term" value="P:carbohydrate metabolic process"/>
    <property type="evidence" value="ECO:0007669"/>
    <property type="project" value="InterPro"/>
</dbReference>
<evidence type="ECO:0000313" key="13">
    <source>
        <dbReference type="EMBL" id="CAA0356979.1"/>
    </source>
</evidence>
<feature type="domain" description="Beta-galactosidase galactose-binding" evidence="12">
    <location>
        <begin position="254"/>
        <end position="299"/>
    </location>
</feature>
<feature type="transmembrane region" description="Helical" evidence="10">
    <location>
        <begin position="449"/>
        <end position="473"/>
    </location>
</feature>
<keyword evidence="6" id="KW-0964">Secreted</keyword>
<keyword evidence="5" id="KW-0052">Apoplast</keyword>
<keyword evidence="8" id="KW-0378">Hydrolase</keyword>
<dbReference type="EC" id="3.2.1.23" evidence="4"/>
<dbReference type="OrthoDB" id="1657402at2759"/>
<comment type="subcellular location">
    <subcellularLocation>
        <location evidence="2">Secreted</location>
        <location evidence="2">Extracellular space</location>
        <location evidence="2">Apoplast</location>
    </subcellularLocation>
</comment>
<proteinExistence type="inferred from homology"/>
<evidence type="ECO:0000256" key="5">
    <source>
        <dbReference type="ARBA" id="ARBA00022523"/>
    </source>
</evidence>
<evidence type="ECO:0000256" key="3">
    <source>
        <dbReference type="ARBA" id="ARBA00009809"/>
    </source>
</evidence>
<sequence>MTNSLDVGVPWIMCQQDDAPQPMLNTCNGYYCHYFTPNNPTTPKMWTENWTGWYKNFGGKDPYRTTEDVAFAVYHEGTNFDRTAGGPYTTTTYDYDAPLDVGNLNQPKYGHLKQLHDVFHAMEKTLTYGNISTADFGNLVMTTVYQTEEGSSCFIGNVNAKINFQGTSYDVPACTAHVLHGFVNGQHTGNYRVENGKFHYVFEQDAKFNPGVNVITLLSVTVDLPNYGAFFENVPAGITGPVFIIGRNGDETVTIFKAPLGSEPVVVDLLGFGKGKASINENNTGRYWPLKSAHTPSVQSPIQTLCGILNLHGRGLHVREDPPVLLRFSTHLLHNRVLASSPYRYVMSELISQYAKNLAIILKHLSNITLARTRVQALSRVVLFGPVRFTTLTTFTTPLGLLTMAICSSIDSSLEELSIIFDLTCTKMLYSFWLKALKELLSIKPINPFIYLFIYLMLALWNAPYGCIVNFGISDSLLLCTWFLS</sequence>
<gene>
    <name evidence="13" type="ORF">C24_LOCUS7332</name>
</gene>
<dbReference type="InterPro" id="IPR017853">
    <property type="entry name" value="GH"/>
</dbReference>
<dbReference type="EMBL" id="CACSHJ010000088">
    <property type="protein sequence ID" value="CAA0356979.1"/>
    <property type="molecule type" value="Genomic_DNA"/>
</dbReference>
<evidence type="ECO:0000256" key="4">
    <source>
        <dbReference type="ARBA" id="ARBA00012756"/>
    </source>
</evidence>
<evidence type="ECO:0000313" key="14">
    <source>
        <dbReference type="Proteomes" id="UP000434276"/>
    </source>
</evidence>
<dbReference type="Pfam" id="PF21467">
    <property type="entry name" value="BetaGal_gal-bd"/>
    <property type="match status" value="1"/>
</dbReference>
<accession>A0A5S9WX05</accession>
<dbReference type="InterPro" id="IPR001944">
    <property type="entry name" value="Glycoside_Hdrlase_35"/>
</dbReference>
<evidence type="ECO:0000256" key="7">
    <source>
        <dbReference type="ARBA" id="ARBA00022729"/>
    </source>
</evidence>
<evidence type="ECO:0000256" key="9">
    <source>
        <dbReference type="ARBA" id="ARBA00023295"/>
    </source>
</evidence>
<evidence type="ECO:0000256" key="1">
    <source>
        <dbReference type="ARBA" id="ARBA00001412"/>
    </source>
</evidence>
<keyword evidence="7" id="KW-0732">Signal</keyword>
<comment type="catalytic activity">
    <reaction evidence="1">
        <text>Hydrolysis of terminal non-reducing beta-D-galactose residues in beta-D-galactosides.</text>
        <dbReference type="EC" id="3.2.1.23"/>
    </reaction>
</comment>
<keyword evidence="10" id="KW-0812">Transmembrane</keyword>
<organism evidence="13 14">
    <name type="scientific">Arabidopsis thaliana</name>
    <name type="common">Mouse-ear cress</name>
    <dbReference type="NCBI Taxonomy" id="3702"/>
    <lineage>
        <taxon>Eukaryota</taxon>
        <taxon>Viridiplantae</taxon>
        <taxon>Streptophyta</taxon>
        <taxon>Embryophyta</taxon>
        <taxon>Tracheophyta</taxon>
        <taxon>Spermatophyta</taxon>
        <taxon>Magnoliopsida</taxon>
        <taxon>eudicotyledons</taxon>
        <taxon>Gunneridae</taxon>
        <taxon>Pentapetalae</taxon>
        <taxon>rosids</taxon>
        <taxon>malvids</taxon>
        <taxon>Brassicales</taxon>
        <taxon>Brassicaceae</taxon>
        <taxon>Camelineae</taxon>
        <taxon>Arabidopsis</taxon>
    </lineage>
</organism>